<feature type="compositionally biased region" description="Pro residues" evidence="1">
    <location>
        <begin position="218"/>
        <end position="231"/>
    </location>
</feature>
<dbReference type="PANTHER" id="PTHR47150:SF5">
    <property type="entry name" value="OS07G0546750 PROTEIN"/>
    <property type="match status" value="1"/>
</dbReference>
<name>B9G2T4_ORYSJ</name>
<dbReference type="AlphaFoldDB" id="B9G2T4"/>
<evidence type="ECO:0000256" key="1">
    <source>
        <dbReference type="SAM" id="MobiDB-lite"/>
    </source>
</evidence>
<proteinExistence type="predicted"/>
<dbReference type="EMBL" id="CM000146">
    <property type="protein sequence ID" value="EEE69431.1"/>
    <property type="molecule type" value="Genomic_DNA"/>
</dbReference>
<reference evidence="2" key="2">
    <citation type="submission" date="2008-12" db="EMBL/GenBank/DDBJ databases">
        <title>Improved gene annotation of the rice (Oryza sativa) genomes.</title>
        <authorList>
            <person name="Wang J."/>
            <person name="Li R."/>
            <person name="Fan W."/>
            <person name="Huang Q."/>
            <person name="Zhang J."/>
            <person name="Zhou Y."/>
            <person name="Hu Y."/>
            <person name="Zi S."/>
            <person name="Li J."/>
            <person name="Ni P."/>
            <person name="Zheng H."/>
            <person name="Zhang Y."/>
            <person name="Zhao M."/>
            <person name="Hao Q."/>
            <person name="McDermott J."/>
            <person name="Samudrala R."/>
            <person name="Kristiansen K."/>
            <person name="Wong G.K.-S."/>
        </authorList>
    </citation>
    <scope>NUCLEOTIDE SEQUENCE</scope>
</reference>
<accession>B9G2T4</accession>
<protein>
    <submittedName>
        <fullName evidence="2">Uncharacterized protein</fullName>
    </submittedName>
</protein>
<gene>
    <name evidence="2" type="ORF">OsJ_28817</name>
</gene>
<dbReference type="PANTHER" id="PTHR47150">
    <property type="entry name" value="OS12G0169200 PROTEIN"/>
    <property type="match status" value="1"/>
</dbReference>
<reference evidence="2" key="1">
    <citation type="journal article" date="2005" name="PLoS Biol.">
        <title>The genomes of Oryza sativa: a history of duplications.</title>
        <authorList>
            <person name="Yu J."/>
            <person name="Wang J."/>
            <person name="Lin W."/>
            <person name="Li S."/>
            <person name="Li H."/>
            <person name="Zhou J."/>
            <person name="Ni P."/>
            <person name="Dong W."/>
            <person name="Hu S."/>
            <person name="Zeng C."/>
            <person name="Zhang J."/>
            <person name="Zhang Y."/>
            <person name="Li R."/>
            <person name="Xu Z."/>
            <person name="Li S."/>
            <person name="Li X."/>
            <person name="Zheng H."/>
            <person name="Cong L."/>
            <person name="Lin L."/>
            <person name="Yin J."/>
            <person name="Geng J."/>
            <person name="Li G."/>
            <person name="Shi J."/>
            <person name="Liu J."/>
            <person name="Lv H."/>
            <person name="Li J."/>
            <person name="Wang J."/>
            <person name="Deng Y."/>
            <person name="Ran L."/>
            <person name="Shi X."/>
            <person name="Wang X."/>
            <person name="Wu Q."/>
            <person name="Li C."/>
            <person name="Ren X."/>
            <person name="Wang J."/>
            <person name="Wang X."/>
            <person name="Li D."/>
            <person name="Liu D."/>
            <person name="Zhang X."/>
            <person name="Ji Z."/>
            <person name="Zhao W."/>
            <person name="Sun Y."/>
            <person name="Zhang Z."/>
            <person name="Bao J."/>
            <person name="Han Y."/>
            <person name="Dong L."/>
            <person name="Ji J."/>
            <person name="Chen P."/>
            <person name="Wu S."/>
            <person name="Liu J."/>
            <person name="Xiao Y."/>
            <person name="Bu D."/>
            <person name="Tan J."/>
            <person name="Yang L."/>
            <person name="Ye C."/>
            <person name="Zhang J."/>
            <person name="Xu J."/>
            <person name="Zhou Y."/>
            <person name="Yu Y."/>
            <person name="Zhang B."/>
            <person name="Zhuang S."/>
            <person name="Wei H."/>
            <person name="Liu B."/>
            <person name="Lei M."/>
            <person name="Yu H."/>
            <person name="Li Y."/>
            <person name="Xu H."/>
            <person name="Wei S."/>
            <person name="He X."/>
            <person name="Fang L."/>
            <person name="Zhang Z."/>
            <person name="Zhang Y."/>
            <person name="Huang X."/>
            <person name="Su Z."/>
            <person name="Tong W."/>
            <person name="Li J."/>
            <person name="Tong Z."/>
            <person name="Li S."/>
            <person name="Ye J."/>
            <person name="Wang L."/>
            <person name="Fang L."/>
            <person name="Lei T."/>
            <person name="Chen C."/>
            <person name="Chen H."/>
            <person name="Xu Z."/>
            <person name="Li H."/>
            <person name="Huang H."/>
            <person name="Zhang F."/>
            <person name="Xu H."/>
            <person name="Li N."/>
            <person name="Zhao C."/>
            <person name="Li S."/>
            <person name="Dong L."/>
            <person name="Huang Y."/>
            <person name="Li L."/>
            <person name="Xi Y."/>
            <person name="Qi Q."/>
            <person name="Li W."/>
            <person name="Zhang B."/>
            <person name="Hu W."/>
            <person name="Zhang Y."/>
            <person name="Tian X."/>
            <person name="Jiao Y."/>
            <person name="Liang X."/>
            <person name="Jin J."/>
            <person name="Gao L."/>
            <person name="Zheng W."/>
            <person name="Hao B."/>
            <person name="Liu S."/>
            <person name="Wang W."/>
            <person name="Yuan L."/>
            <person name="Cao M."/>
            <person name="McDermott J."/>
            <person name="Samudrala R."/>
            <person name="Wang J."/>
            <person name="Wong G.K."/>
            <person name="Yang H."/>
        </authorList>
    </citation>
    <scope>NUCLEOTIDE SEQUENCE [LARGE SCALE GENOMIC DNA]</scope>
</reference>
<feature type="region of interest" description="Disordered" evidence="1">
    <location>
        <begin position="218"/>
        <end position="250"/>
    </location>
</feature>
<dbReference type="Proteomes" id="UP000007752">
    <property type="component" value="Chromosome 9"/>
</dbReference>
<sequence>MSESSEEISSSDNEVDPTEIYTMEDYLQRQQAWNAAAAQLASHLLHTLGPSSSQQPRRRRRYCRRDRIGGHARIMADYFCENPVYSDRDFRRRFRMRRPLFLRILNALGEWSEYFTQRVDGIGQLGLSPIQKCTAVNRMLAYAASADQVDEYCRIGGSTALESLKLFCQGVIEIFGPEYLHQPNVDDTGRLLQIHGSRGFPACHAHLLKWSLQIYEPPPDVPSPDEPPPDVSKPDPLQWPATDAADVADGDLGGEGDRWLLLARTPSKPTRLATAIELAAPPPILFAIATLPGRGASSTSLFGFKNPLQSSIDKKWRVEKGGGEEEFGEGNAIEEWRGGRRPNGTDRPMAVGGLWKTQGYRRKYIHRDTCVGAPHCGL</sequence>
<evidence type="ECO:0000313" key="2">
    <source>
        <dbReference type="EMBL" id="EEE69431.1"/>
    </source>
</evidence>
<organism evidence="2">
    <name type="scientific">Oryza sativa subsp. japonica</name>
    <name type="common">Rice</name>
    <dbReference type="NCBI Taxonomy" id="39947"/>
    <lineage>
        <taxon>Eukaryota</taxon>
        <taxon>Viridiplantae</taxon>
        <taxon>Streptophyta</taxon>
        <taxon>Embryophyta</taxon>
        <taxon>Tracheophyta</taxon>
        <taxon>Spermatophyta</taxon>
        <taxon>Magnoliopsida</taxon>
        <taxon>Liliopsida</taxon>
        <taxon>Poales</taxon>
        <taxon>Poaceae</taxon>
        <taxon>BOP clade</taxon>
        <taxon>Oryzoideae</taxon>
        <taxon>Oryzeae</taxon>
        <taxon>Oryzinae</taxon>
        <taxon>Oryza</taxon>
        <taxon>Oryza sativa</taxon>
    </lineage>
</organism>